<sequence length="209" mass="21624">MSMTTEDVLRWLQQLAQVLQENREYLTQLDAAIGDADHGANMDRGFKAVSAKLATLTNADIGAILKTVGTTLVSTVGGASGPLYGTAFLRAGIATAGKQVLSEADVVVLLTAFVEGVKARGKAQVGEKTMLDALQPALDAAKKAGSDGLDLAQLLKQSSDAAQQGVQATIPLLATKGRASYLGERSIGHQDPGATSSWLILKTLADSCG</sequence>
<dbReference type="Gene3D" id="1.25.40.340">
    <property type="match status" value="1"/>
</dbReference>
<dbReference type="PANTHER" id="PTHR28629:SF4">
    <property type="entry name" value="TRIOKINASE_FMN CYCLASE"/>
    <property type="match status" value="1"/>
</dbReference>
<reference evidence="4" key="1">
    <citation type="submission" date="2020-10" db="EMBL/GenBank/DDBJ databases">
        <title>Taxonomic study of unclassified bacteria belonging to the class Ktedonobacteria.</title>
        <authorList>
            <person name="Yabe S."/>
            <person name="Wang C.M."/>
            <person name="Zheng Y."/>
            <person name="Sakai Y."/>
            <person name="Cavaletti L."/>
            <person name="Monciardini P."/>
            <person name="Donadio S."/>
        </authorList>
    </citation>
    <scope>NUCLEOTIDE SEQUENCE</scope>
    <source>
        <strain evidence="4">ID150040</strain>
    </source>
</reference>
<accession>A0A8J3IP95</accession>
<evidence type="ECO:0000256" key="2">
    <source>
        <dbReference type="ARBA" id="ARBA00022777"/>
    </source>
</evidence>
<dbReference type="NCBIfam" id="TIGR02365">
    <property type="entry name" value="dha_L_ycgS"/>
    <property type="match status" value="1"/>
</dbReference>
<dbReference type="SUPFAM" id="SSF101473">
    <property type="entry name" value="DhaL-like"/>
    <property type="match status" value="1"/>
</dbReference>
<evidence type="ECO:0000256" key="1">
    <source>
        <dbReference type="ARBA" id="ARBA00022679"/>
    </source>
</evidence>
<keyword evidence="2 4" id="KW-0418">Kinase</keyword>
<dbReference type="AlphaFoldDB" id="A0A8J3IP95"/>
<organism evidence="4 5">
    <name type="scientific">Reticulibacter mediterranei</name>
    <dbReference type="NCBI Taxonomy" id="2778369"/>
    <lineage>
        <taxon>Bacteria</taxon>
        <taxon>Bacillati</taxon>
        <taxon>Chloroflexota</taxon>
        <taxon>Ktedonobacteria</taxon>
        <taxon>Ktedonobacterales</taxon>
        <taxon>Reticulibacteraceae</taxon>
        <taxon>Reticulibacter</taxon>
    </lineage>
</organism>
<dbReference type="PROSITE" id="PS51480">
    <property type="entry name" value="DHAL"/>
    <property type="match status" value="1"/>
</dbReference>
<evidence type="ECO:0000313" key="4">
    <source>
        <dbReference type="EMBL" id="GHO95975.1"/>
    </source>
</evidence>
<dbReference type="GO" id="GO:0019563">
    <property type="term" value="P:glycerol catabolic process"/>
    <property type="evidence" value="ECO:0007669"/>
    <property type="project" value="TreeGrafter"/>
</dbReference>
<dbReference type="Proteomes" id="UP000597444">
    <property type="component" value="Unassembled WGS sequence"/>
</dbReference>
<dbReference type="InterPro" id="IPR036117">
    <property type="entry name" value="DhaL_dom_sf"/>
</dbReference>
<dbReference type="GO" id="GO:0005829">
    <property type="term" value="C:cytosol"/>
    <property type="evidence" value="ECO:0007669"/>
    <property type="project" value="TreeGrafter"/>
</dbReference>
<dbReference type="FunFam" id="1.25.40.340:FF:000002">
    <property type="entry name" value="Dihydroxyacetone kinase, L subunit"/>
    <property type="match status" value="1"/>
</dbReference>
<dbReference type="RefSeq" id="WP_220206625.1">
    <property type="nucleotide sequence ID" value="NZ_BNJK01000001.1"/>
</dbReference>
<dbReference type="InterPro" id="IPR050861">
    <property type="entry name" value="Dihydroxyacetone_Kinase"/>
</dbReference>
<name>A0A8J3IP95_9CHLR</name>
<dbReference type="EMBL" id="BNJK01000001">
    <property type="protein sequence ID" value="GHO95975.1"/>
    <property type="molecule type" value="Genomic_DNA"/>
</dbReference>
<dbReference type="InterPro" id="IPR012737">
    <property type="entry name" value="DhaK_L_YcgS"/>
</dbReference>
<gene>
    <name evidence="4" type="ORF">KSF_060230</name>
</gene>
<dbReference type="InterPro" id="IPR004007">
    <property type="entry name" value="DhaL_dom"/>
</dbReference>
<proteinExistence type="predicted"/>
<protein>
    <submittedName>
        <fullName evidence="4">Dihydroxyacetone kinase subunit L</fullName>
    </submittedName>
</protein>
<dbReference type="PANTHER" id="PTHR28629">
    <property type="entry name" value="TRIOKINASE/FMN CYCLASE"/>
    <property type="match status" value="1"/>
</dbReference>
<feature type="domain" description="DhaL" evidence="3">
    <location>
        <begin position="6"/>
        <end position="206"/>
    </location>
</feature>
<evidence type="ECO:0000259" key="3">
    <source>
        <dbReference type="PROSITE" id="PS51480"/>
    </source>
</evidence>
<keyword evidence="1" id="KW-0808">Transferase</keyword>
<dbReference type="Pfam" id="PF02734">
    <property type="entry name" value="Dak2"/>
    <property type="match status" value="1"/>
</dbReference>
<evidence type="ECO:0000313" key="5">
    <source>
        <dbReference type="Proteomes" id="UP000597444"/>
    </source>
</evidence>
<keyword evidence="5" id="KW-1185">Reference proteome</keyword>
<dbReference type="SMART" id="SM01120">
    <property type="entry name" value="Dak2"/>
    <property type="match status" value="1"/>
</dbReference>
<comment type="caution">
    <text evidence="4">The sequence shown here is derived from an EMBL/GenBank/DDBJ whole genome shotgun (WGS) entry which is preliminary data.</text>
</comment>
<dbReference type="GO" id="GO:0004371">
    <property type="term" value="F:glycerone kinase activity"/>
    <property type="evidence" value="ECO:0007669"/>
    <property type="project" value="InterPro"/>
</dbReference>